<protein>
    <submittedName>
        <fullName evidence="1">Uncharacterized protein</fullName>
    </submittedName>
</protein>
<dbReference type="EMBL" id="FAOZ01000055">
    <property type="protein sequence ID" value="CUU61076.1"/>
    <property type="molecule type" value="Genomic_DNA"/>
</dbReference>
<name>A0A0S4R0L6_9ACTN</name>
<dbReference type="AlphaFoldDB" id="A0A0S4R0L6"/>
<dbReference type="Proteomes" id="UP000198802">
    <property type="component" value="Unassembled WGS sequence"/>
</dbReference>
<gene>
    <name evidence="1" type="ORF">Ga0074812_15512</name>
</gene>
<keyword evidence="2" id="KW-1185">Reference proteome</keyword>
<organism evidence="1 2">
    <name type="scientific">Parafrankia irregularis</name>
    <dbReference type="NCBI Taxonomy" id="795642"/>
    <lineage>
        <taxon>Bacteria</taxon>
        <taxon>Bacillati</taxon>
        <taxon>Actinomycetota</taxon>
        <taxon>Actinomycetes</taxon>
        <taxon>Frankiales</taxon>
        <taxon>Frankiaceae</taxon>
        <taxon>Parafrankia</taxon>
    </lineage>
</organism>
<evidence type="ECO:0000313" key="1">
    <source>
        <dbReference type="EMBL" id="CUU61076.1"/>
    </source>
</evidence>
<evidence type="ECO:0000313" key="2">
    <source>
        <dbReference type="Proteomes" id="UP000198802"/>
    </source>
</evidence>
<reference evidence="2" key="1">
    <citation type="submission" date="2015-11" db="EMBL/GenBank/DDBJ databases">
        <authorList>
            <person name="Varghese N."/>
        </authorList>
    </citation>
    <scope>NUCLEOTIDE SEQUENCE [LARGE SCALE GENOMIC DNA]</scope>
    <source>
        <strain evidence="2">DSM 45899</strain>
    </source>
</reference>
<proteinExistence type="predicted"/>
<sequence length="201" mass="22106">MDTTTGGTMTETAAQDDPVLAAWQAEITRFYALLTDAKRAYIAAQMSLVAYQIRSWKPEGELAVDMTDAAKVETTVTHNGEDFVVTVDSILTADGTEIAAWFPRPGQAELDGLDELVCGSIEACIANGLERDGGEITLPPPSEPDPAAAAHDEEFRIHGLWQRVQEIERRRGYWNGADVVQTLTEWFAELGYRIDDTDEEA</sequence>
<accession>A0A0S4R0L6</accession>